<feature type="compositionally biased region" description="Gly residues" evidence="1">
    <location>
        <begin position="43"/>
        <end position="65"/>
    </location>
</feature>
<dbReference type="PROSITE" id="PS51257">
    <property type="entry name" value="PROKAR_LIPOPROTEIN"/>
    <property type="match status" value="1"/>
</dbReference>
<comment type="caution">
    <text evidence="3">The sequence shown here is derived from an EMBL/GenBank/DDBJ whole genome shotgun (WGS) entry which is preliminary data.</text>
</comment>
<feature type="region of interest" description="Disordered" evidence="1">
    <location>
        <begin position="88"/>
        <end position="125"/>
    </location>
</feature>
<dbReference type="EMBL" id="BAABAS010000003">
    <property type="protein sequence ID" value="GAA4224345.1"/>
    <property type="molecule type" value="Genomic_DNA"/>
</dbReference>
<keyword evidence="2" id="KW-0732">Signal</keyword>
<reference evidence="4" key="1">
    <citation type="journal article" date="2019" name="Int. J. Syst. Evol. Microbiol.">
        <title>The Global Catalogue of Microorganisms (GCM) 10K type strain sequencing project: providing services to taxonomists for standard genome sequencing and annotation.</title>
        <authorList>
            <consortium name="The Broad Institute Genomics Platform"/>
            <consortium name="The Broad Institute Genome Sequencing Center for Infectious Disease"/>
            <person name="Wu L."/>
            <person name="Ma J."/>
        </authorList>
    </citation>
    <scope>NUCLEOTIDE SEQUENCE [LARGE SCALE GENOMIC DNA]</scope>
    <source>
        <strain evidence="4">JCM 17440</strain>
    </source>
</reference>
<feature type="compositionally biased region" description="Basic and acidic residues" evidence="1">
    <location>
        <begin position="108"/>
        <end position="117"/>
    </location>
</feature>
<protein>
    <submittedName>
        <fullName evidence="3">Uncharacterized protein</fullName>
    </submittedName>
</protein>
<gene>
    <name evidence="3" type="ORF">GCM10022254_03570</name>
</gene>
<feature type="signal peptide" evidence="2">
    <location>
        <begin position="1"/>
        <end position="20"/>
    </location>
</feature>
<evidence type="ECO:0000313" key="3">
    <source>
        <dbReference type="EMBL" id="GAA4224345.1"/>
    </source>
</evidence>
<evidence type="ECO:0000313" key="4">
    <source>
        <dbReference type="Proteomes" id="UP001501710"/>
    </source>
</evidence>
<feature type="chain" id="PRO_5047245052" evidence="2">
    <location>
        <begin position="21"/>
        <end position="125"/>
    </location>
</feature>
<accession>A0ABP8BS29</accession>
<keyword evidence="4" id="KW-1185">Reference proteome</keyword>
<evidence type="ECO:0000256" key="2">
    <source>
        <dbReference type="SAM" id="SignalP"/>
    </source>
</evidence>
<proteinExistence type="predicted"/>
<feature type="region of interest" description="Disordered" evidence="1">
    <location>
        <begin position="19"/>
        <end position="76"/>
    </location>
</feature>
<evidence type="ECO:0000256" key="1">
    <source>
        <dbReference type="SAM" id="MobiDB-lite"/>
    </source>
</evidence>
<dbReference type="Proteomes" id="UP001501710">
    <property type="component" value="Unassembled WGS sequence"/>
</dbReference>
<sequence length="125" mass="12281">MKKLLVIPAMAAALTVSVSACGDSDDGPGPAPVAGASTSANPDGGGTITGNGGGGGSMNGGGGTNGSELTDAQKKSLMKVVECMRQKGYDMPEPTSPVIRPKNANSLDADKLNKDSQECATQAAG</sequence>
<organism evidence="3 4">
    <name type="scientific">Actinomadura meridiana</name>
    <dbReference type="NCBI Taxonomy" id="559626"/>
    <lineage>
        <taxon>Bacteria</taxon>
        <taxon>Bacillati</taxon>
        <taxon>Actinomycetota</taxon>
        <taxon>Actinomycetes</taxon>
        <taxon>Streptosporangiales</taxon>
        <taxon>Thermomonosporaceae</taxon>
        <taxon>Actinomadura</taxon>
    </lineage>
</organism>
<name>A0ABP8BS29_9ACTN</name>
<dbReference type="RefSeq" id="WP_344888493.1">
    <property type="nucleotide sequence ID" value="NZ_BAABAS010000003.1"/>
</dbReference>